<proteinExistence type="predicted"/>
<protein>
    <submittedName>
        <fullName evidence="1">Beta-mannanase</fullName>
    </submittedName>
</protein>
<name>A0A9J6ZKS8_9BACL</name>
<dbReference type="AlphaFoldDB" id="A0A9J6ZKS8"/>
<evidence type="ECO:0000313" key="2">
    <source>
        <dbReference type="Proteomes" id="UP001056756"/>
    </source>
</evidence>
<dbReference type="Proteomes" id="UP001056756">
    <property type="component" value="Chromosome"/>
</dbReference>
<evidence type="ECO:0000313" key="1">
    <source>
        <dbReference type="EMBL" id="URN96440.1"/>
    </source>
</evidence>
<accession>A0A9J6ZKS8</accession>
<organism evidence="1 2">
    <name type="scientific">Candidatus Pristimantibacillus lignocellulolyticus</name>
    <dbReference type="NCBI Taxonomy" id="2994561"/>
    <lineage>
        <taxon>Bacteria</taxon>
        <taxon>Bacillati</taxon>
        <taxon>Bacillota</taxon>
        <taxon>Bacilli</taxon>
        <taxon>Bacillales</taxon>
        <taxon>Paenibacillaceae</taxon>
        <taxon>Candidatus Pristimantibacillus</taxon>
    </lineage>
</organism>
<dbReference type="EMBL" id="CP097899">
    <property type="protein sequence ID" value="URN96440.1"/>
    <property type="molecule type" value="Genomic_DNA"/>
</dbReference>
<reference evidence="1" key="1">
    <citation type="submission" date="2022-05" db="EMBL/GenBank/DDBJ databases">
        <title>Novel bacterial taxa in a minimal lignocellulolytic consortium and its capacity to transform plastics disclosed by genome-resolved metagenomics.</title>
        <authorList>
            <person name="Rodriguez C.A.D."/>
            <person name="Diaz-Garcia L."/>
            <person name="Herrera K."/>
            <person name="Tarazona N.A."/>
            <person name="Sproer C."/>
            <person name="Overmann J."/>
            <person name="Jimenez D.J."/>
        </authorList>
    </citation>
    <scope>NUCLEOTIDE SEQUENCE</scope>
    <source>
        <strain evidence="1">MAG5</strain>
    </source>
</reference>
<dbReference type="KEGG" id="plig:NAG76_09565"/>
<gene>
    <name evidence="1" type="ORF">NAG76_09565</name>
</gene>
<sequence>MDRNWTYVTDIPDNYHITDLKHYIQENQCTLTWKWPENIQYVLMVCTVDSPLEEEQQQESKVYTREEYKANKGYKIQLHNMGRYHIRVCAYRHIDAQKCVYDQQDDRNSIAFNWGKSIVKYAIKYGSTFLKKTKTTKIELYSEMFITKEILCYVKKEGSIPASIDDGISYPFIHDILPGMNKLPEIEIGKQDQIRIFLNDSKKYGHIFTLVPM</sequence>